<feature type="domain" description="YqaJ viral recombinase" evidence="1">
    <location>
        <begin position="63"/>
        <end position="189"/>
    </location>
</feature>
<proteinExistence type="predicted"/>
<accession>A0A8D8QV55</accession>
<protein>
    <recommendedName>
        <fullName evidence="1">YqaJ viral recombinase domain-containing protein</fullName>
    </recommendedName>
</protein>
<dbReference type="InterPro" id="IPR011335">
    <property type="entry name" value="Restrct_endonuc-II-like"/>
</dbReference>
<dbReference type="InterPro" id="IPR011604">
    <property type="entry name" value="PDDEXK-like_dom_sf"/>
</dbReference>
<name>A0A8D8QV55_9HEMI</name>
<dbReference type="PANTHER" id="PTHR39953:SF1">
    <property type="entry name" value="RE54151P"/>
    <property type="match status" value="1"/>
</dbReference>
<dbReference type="SUPFAM" id="SSF52980">
    <property type="entry name" value="Restriction endonuclease-like"/>
    <property type="match status" value="1"/>
</dbReference>
<organism evidence="2">
    <name type="scientific">Cacopsylla melanoneura</name>
    <dbReference type="NCBI Taxonomy" id="428564"/>
    <lineage>
        <taxon>Eukaryota</taxon>
        <taxon>Metazoa</taxon>
        <taxon>Ecdysozoa</taxon>
        <taxon>Arthropoda</taxon>
        <taxon>Hexapoda</taxon>
        <taxon>Insecta</taxon>
        <taxon>Pterygota</taxon>
        <taxon>Neoptera</taxon>
        <taxon>Paraneoptera</taxon>
        <taxon>Hemiptera</taxon>
        <taxon>Sternorrhyncha</taxon>
        <taxon>Psylloidea</taxon>
        <taxon>Psyllidae</taxon>
        <taxon>Psyllinae</taxon>
        <taxon>Cacopsylla</taxon>
    </lineage>
</organism>
<sequence>MFFKNKEYCSSLSMHHLIMDWMRGNPGSSDGQAFLSFCTQAMQRANLSTILKDTEGQSSSSLWHDLRYARITASKLYEASRCSTESGSLVNTILGAQKVKDTTAMERGRTLEPIVCGMVEQKYAQKVSHVGLALNEEYPMFGASPDGVMGDFVIEIKCPMSEKTFKTYFDSSMTKPSSKYLTQVMLQMLFLNKRKGLFCVALPNFEKEKKIKILEVLYDSDFMQSTLAQASQFWLKAIFPKLNKDLMPPQLLPLLDSN</sequence>
<dbReference type="AlphaFoldDB" id="A0A8D8QV55"/>
<dbReference type="Pfam" id="PF09588">
    <property type="entry name" value="YqaJ"/>
    <property type="match status" value="1"/>
</dbReference>
<reference evidence="2" key="1">
    <citation type="submission" date="2021-05" db="EMBL/GenBank/DDBJ databases">
        <authorList>
            <person name="Alioto T."/>
            <person name="Alioto T."/>
            <person name="Gomez Garrido J."/>
        </authorList>
    </citation>
    <scope>NUCLEOTIDE SEQUENCE</scope>
</reference>
<dbReference type="InterPro" id="IPR019080">
    <property type="entry name" value="YqaJ_viral_recombinase"/>
</dbReference>
<dbReference type="CDD" id="cd22343">
    <property type="entry name" value="PDDEXK_lambda_exonuclease-like"/>
    <property type="match status" value="1"/>
</dbReference>
<dbReference type="Gene3D" id="3.90.320.10">
    <property type="match status" value="1"/>
</dbReference>
<evidence type="ECO:0000259" key="1">
    <source>
        <dbReference type="Pfam" id="PF09588"/>
    </source>
</evidence>
<dbReference type="PANTHER" id="PTHR39953">
    <property type="entry name" value="RE54151P"/>
    <property type="match status" value="1"/>
</dbReference>
<evidence type="ECO:0000313" key="2">
    <source>
        <dbReference type="EMBL" id="CAG6638949.1"/>
    </source>
</evidence>
<dbReference type="GO" id="GO:0006281">
    <property type="term" value="P:DNA repair"/>
    <property type="evidence" value="ECO:0007669"/>
    <property type="project" value="UniProtKB-ARBA"/>
</dbReference>
<dbReference type="EMBL" id="HBUF01104854">
    <property type="protein sequence ID" value="CAG6638949.1"/>
    <property type="molecule type" value="Transcribed_RNA"/>
</dbReference>